<evidence type="ECO:0000256" key="8">
    <source>
        <dbReference type="ARBA" id="ARBA00023170"/>
    </source>
</evidence>
<reference evidence="19" key="3">
    <citation type="submission" date="2025-09" db="UniProtKB">
        <authorList>
            <consortium name="Ensembl"/>
        </authorList>
    </citation>
    <scope>IDENTIFICATION</scope>
</reference>
<feature type="transmembrane region" description="Helical" evidence="17">
    <location>
        <begin position="234"/>
        <end position="259"/>
    </location>
</feature>
<evidence type="ECO:0000256" key="3">
    <source>
        <dbReference type="ARBA" id="ARBA00022692"/>
    </source>
</evidence>
<evidence type="ECO:0000256" key="9">
    <source>
        <dbReference type="ARBA" id="ARBA00023180"/>
    </source>
</evidence>
<feature type="region of interest" description="Disordered" evidence="16">
    <location>
        <begin position="532"/>
        <end position="576"/>
    </location>
</feature>
<feature type="transmembrane region" description="Helical" evidence="17">
    <location>
        <begin position="396"/>
        <end position="418"/>
    </location>
</feature>
<evidence type="ECO:0000256" key="14">
    <source>
        <dbReference type="ARBA" id="ARBA00078301"/>
    </source>
</evidence>
<dbReference type="GO" id="GO:0008188">
    <property type="term" value="F:neuropeptide receptor activity"/>
    <property type="evidence" value="ECO:0007669"/>
    <property type="project" value="Ensembl"/>
</dbReference>
<dbReference type="PROSITE" id="PS50262">
    <property type="entry name" value="G_PROTEIN_RECEP_F1_2"/>
    <property type="match status" value="1"/>
</dbReference>
<evidence type="ECO:0000256" key="17">
    <source>
        <dbReference type="SAM" id="Phobius"/>
    </source>
</evidence>
<dbReference type="PRINTS" id="PR00237">
    <property type="entry name" value="GPCRRHODOPSN"/>
</dbReference>
<evidence type="ECO:0000256" key="13">
    <source>
        <dbReference type="ARBA" id="ARBA00076859"/>
    </source>
</evidence>
<keyword evidence="3 17" id="KW-0812">Transmembrane</keyword>
<name>A0A8B7WW46_MICMU</name>
<dbReference type="Pfam" id="PF00001">
    <property type="entry name" value="7tm_1"/>
    <property type="match status" value="1"/>
</dbReference>
<keyword evidence="7" id="KW-1015">Disulfide bond</keyword>
<evidence type="ECO:0000313" key="20">
    <source>
        <dbReference type="Proteomes" id="UP000694394"/>
    </source>
</evidence>
<feature type="transmembrane region" description="Helical" evidence="17">
    <location>
        <begin position="308"/>
        <end position="329"/>
    </location>
</feature>
<dbReference type="GeneTree" id="ENSGT00940000157017"/>
<evidence type="ECO:0000256" key="7">
    <source>
        <dbReference type="ARBA" id="ARBA00023157"/>
    </source>
</evidence>
<evidence type="ECO:0000256" key="1">
    <source>
        <dbReference type="ARBA" id="ARBA00004651"/>
    </source>
</evidence>
<evidence type="ECO:0000256" key="15">
    <source>
        <dbReference type="ARBA" id="ARBA00083902"/>
    </source>
</evidence>
<feature type="compositionally biased region" description="Pro residues" evidence="16">
    <location>
        <begin position="62"/>
        <end position="78"/>
    </location>
</feature>
<evidence type="ECO:0000256" key="6">
    <source>
        <dbReference type="ARBA" id="ARBA00023136"/>
    </source>
</evidence>
<proteinExistence type="predicted"/>
<keyword evidence="6 17" id="KW-0472">Membrane</keyword>
<dbReference type="AlphaFoldDB" id="A0A8B7WW46"/>
<feature type="transmembrane region" description="Helical" evidence="17">
    <location>
        <begin position="455"/>
        <end position="477"/>
    </location>
</feature>
<comment type="subcellular location">
    <subcellularLocation>
        <location evidence="1">Cell membrane</location>
        <topology evidence="1">Multi-pass membrane protein</topology>
    </subcellularLocation>
</comment>
<dbReference type="PRINTS" id="PR01728">
    <property type="entry name" value="KISS1RECEPTR"/>
</dbReference>
<dbReference type="InterPro" id="IPR000276">
    <property type="entry name" value="GPCR_Rhodpsn"/>
</dbReference>
<keyword evidence="9" id="KW-0325">Glycoprotein</keyword>
<dbReference type="CTD" id="84634"/>
<dbReference type="GO" id="GO:0005886">
    <property type="term" value="C:plasma membrane"/>
    <property type="evidence" value="ECO:0007669"/>
    <property type="project" value="UniProtKB-SubCell"/>
</dbReference>
<evidence type="ECO:0000256" key="4">
    <source>
        <dbReference type="ARBA" id="ARBA00022989"/>
    </source>
</evidence>
<dbReference type="InterPro" id="IPR008103">
    <property type="entry name" value="KiSS_1_rcpt"/>
</dbReference>
<evidence type="ECO:0000256" key="16">
    <source>
        <dbReference type="SAM" id="MobiDB-lite"/>
    </source>
</evidence>
<dbReference type="GO" id="GO:0005929">
    <property type="term" value="C:cilium"/>
    <property type="evidence" value="ECO:0007669"/>
    <property type="project" value="Ensembl"/>
</dbReference>
<evidence type="ECO:0000256" key="10">
    <source>
        <dbReference type="ARBA" id="ARBA00023224"/>
    </source>
</evidence>
<evidence type="ECO:0000256" key="11">
    <source>
        <dbReference type="ARBA" id="ARBA00069518"/>
    </source>
</evidence>
<dbReference type="InterPro" id="IPR017452">
    <property type="entry name" value="GPCR_Rhodpsn_7TM"/>
</dbReference>
<dbReference type="PANTHER" id="PTHR45695:SF23">
    <property type="entry name" value="GALANIN-LIKE G-PROTEIN COUPLED RECEPTOR NPR-9"/>
    <property type="match status" value="1"/>
</dbReference>
<dbReference type="PANTHER" id="PTHR45695">
    <property type="entry name" value="LEUCOKININ RECEPTOR-RELATED"/>
    <property type="match status" value="1"/>
</dbReference>
<evidence type="ECO:0000256" key="12">
    <source>
        <dbReference type="ARBA" id="ARBA00075564"/>
    </source>
</evidence>
<sequence>MARTQPPPPPPGRAFTGPGRNPRGPVLNLLNAFPDPQTPSRPGLGLHSCCSTDTPQLKGQPPAGPTPTPQPPRSPPAPARCSRTVTRAAPGREGRGRGRRAREWRRGRGAERRRERREGGDEGGAGYKRAAAEAGASRAASEPSQAALRPPAESLPELRPRISRGWLRGRSRRPSRSAILEGGGEEEGGEALHAVATAAPNESWWAPGNASGCPGCGANASDGLAPAPRPVDAWLVPLFFAALMCLGLAGNSLVIYVICRHKQMRTVTNFYIANLAVTDVTFLLCCVPFTALLYPLPAWVLGDFMCKFVNYIQQVSVQATCATLTVMSVDRWYVTVFPLRALHRRTPRLALAVSLSIWAGSAAVSAPVLALHRLSPGPRTYCSEAFPSRALERAFALYNLLALYLLPLLATCACYGAMLRHLGRAAVRPAPADSTLQGQLLAERAGAVRAKVSRLVAAVVLLFAACWGPIQLFLVLQALGPAGAWHPRSYAAYALKTWAHCMSYSNSALNPLLYAFLGSHFRQAFRRVCPCAPRRPRRPRRSGPPDSAAPHAELHSLAAHPAPARTPKPRSNGPAARRLCVVGEHTAPL</sequence>
<dbReference type="GO" id="GO:0009986">
    <property type="term" value="C:cell surface"/>
    <property type="evidence" value="ECO:0007669"/>
    <property type="project" value="Ensembl"/>
</dbReference>
<dbReference type="SUPFAM" id="SSF81321">
    <property type="entry name" value="Family A G protein-coupled receptor-like"/>
    <property type="match status" value="1"/>
</dbReference>
<evidence type="ECO:0000256" key="2">
    <source>
        <dbReference type="ARBA" id="ARBA00022475"/>
    </source>
</evidence>
<feature type="compositionally biased region" description="Low complexity" evidence="16">
    <location>
        <begin position="127"/>
        <end position="141"/>
    </location>
</feature>
<evidence type="ECO:0000256" key="5">
    <source>
        <dbReference type="ARBA" id="ARBA00023040"/>
    </source>
</evidence>
<keyword evidence="5" id="KW-0297">G-protein coupled receptor</keyword>
<reference evidence="19" key="2">
    <citation type="submission" date="2025-08" db="UniProtKB">
        <authorList>
            <consortium name="Ensembl"/>
        </authorList>
    </citation>
    <scope>IDENTIFICATION</scope>
</reference>
<feature type="compositionally biased region" description="Pro residues" evidence="16">
    <location>
        <begin position="1"/>
        <end position="12"/>
    </location>
</feature>
<feature type="region of interest" description="Disordered" evidence="16">
    <location>
        <begin position="1"/>
        <end position="160"/>
    </location>
</feature>
<keyword evidence="8" id="KW-0675">Receptor</keyword>
<dbReference type="Gene3D" id="1.20.1070.10">
    <property type="entry name" value="Rhodopsin 7-helix transmembrane proteins"/>
    <property type="match status" value="1"/>
</dbReference>
<dbReference type="CDD" id="cd15095">
    <property type="entry name" value="7tmA_KiSS1R"/>
    <property type="match status" value="1"/>
</dbReference>
<dbReference type="Ensembl" id="ENSMICT00000064280.1">
    <property type="protein sequence ID" value="ENSMICP00000045045.1"/>
    <property type="gene ID" value="ENSMICG00000010135.3"/>
</dbReference>
<reference evidence="19" key="1">
    <citation type="submission" date="2016-12" db="EMBL/GenBank/DDBJ databases">
        <title>Mouse lemur reference genome and diversity panel.</title>
        <authorList>
            <person name="Harris R."/>
            <person name="Larsen P."/>
            <person name="Liu Y."/>
            <person name="Hughes D.S."/>
            <person name="Murali S."/>
            <person name="Raveendran M."/>
            <person name="Korchina V."/>
            <person name="Wang M."/>
            <person name="Jhangiani S."/>
            <person name="Bandaranaike D."/>
            <person name="Bellair M."/>
            <person name="Blankenburg K."/>
            <person name="Chao H."/>
            <person name="Dahdouli M."/>
            <person name="Dinh H."/>
            <person name="Doddapaneni H."/>
            <person name="English A."/>
            <person name="Firestine M."/>
            <person name="Gnanaolivu R."/>
            <person name="Gross S."/>
            <person name="Hernandez B."/>
            <person name="Javaid M."/>
            <person name="Jayaseelan J."/>
            <person name="Jones J."/>
            <person name="Khan Z."/>
            <person name="Kovar C."/>
            <person name="Kurapati P."/>
            <person name="Le B."/>
            <person name="Lee S."/>
            <person name="Li M."/>
            <person name="Mathew T."/>
            <person name="Narasimhan A."/>
            <person name="Ngo D."/>
            <person name="Nguyen L."/>
            <person name="Okwuonu G."/>
            <person name="Ongeri F."/>
            <person name="Osuji N."/>
            <person name="Pu L.-L."/>
            <person name="Puazo M."/>
            <person name="Quiroz J."/>
            <person name="Raj R."/>
            <person name="Rajbhandari K."/>
            <person name="Reid J.G."/>
            <person name="Santibanez J."/>
            <person name="Sexton D."/>
            <person name="Skinner E."/>
            <person name="Vee V."/>
            <person name="Weissenberger G."/>
            <person name="Wu Y."/>
            <person name="Xin Y."/>
            <person name="Han Y."/>
            <person name="Campbell C."/>
            <person name="Brown A."/>
            <person name="Sullivan B."/>
            <person name="Shelton J."/>
            <person name="Brown S."/>
            <person name="Dudchenko O."/>
            <person name="Machol I."/>
            <person name="Durand N."/>
            <person name="Shamim M."/>
            <person name="Lieberman A."/>
            <person name="Muzny D.M."/>
            <person name="Richards S."/>
            <person name="Yoder A."/>
            <person name="Worley K.C."/>
            <person name="Rogers J."/>
            <person name="Gibbs R.A."/>
        </authorList>
    </citation>
    <scope>NUCLEOTIDE SEQUENCE [LARGE SCALE GENOMIC DNA]</scope>
</reference>
<keyword evidence="2" id="KW-1003">Cell membrane</keyword>
<accession>A0A8B7WW46</accession>
<feature type="transmembrane region" description="Helical" evidence="17">
    <location>
        <begin position="349"/>
        <end position="371"/>
    </location>
</feature>
<dbReference type="FunFam" id="1.20.1070.10:FF:000171">
    <property type="entry name" value="KISS1 receptor b"/>
    <property type="match status" value="1"/>
</dbReference>
<evidence type="ECO:0000259" key="18">
    <source>
        <dbReference type="PROSITE" id="PS50262"/>
    </source>
</evidence>
<dbReference type="OrthoDB" id="2132067at2759"/>
<dbReference type="RefSeq" id="XP_020139398.1">
    <property type="nucleotide sequence ID" value="XM_020283809.1"/>
</dbReference>
<dbReference type="KEGG" id="mmur:105860724"/>
<feature type="transmembrane region" description="Helical" evidence="17">
    <location>
        <begin position="271"/>
        <end position="296"/>
    </location>
</feature>
<feature type="compositionally biased region" description="Basic and acidic residues" evidence="16">
    <location>
        <begin position="104"/>
        <end position="120"/>
    </location>
</feature>
<evidence type="ECO:0000313" key="19">
    <source>
        <dbReference type="Ensembl" id="ENSMICP00000045045.1"/>
    </source>
</evidence>
<dbReference type="Proteomes" id="UP000694394">
    <property type="component" value="Chromosome 24"/>
</dbReference>
<keyword evidence="20" id="KW-1185">Reference proteome</keyword>
<keyword evidence="4 17" id="KW-1133">Transmembrane helix</keyword>
<gene>
    <name evidence="19" type="primary">KISS1R</name>
</gene>
<dbReference type="EMBL" id="ABDC03027995">
    <property type="status" value="NOT_ANNOTATED_CDS"/>
    <property type="molecule type" value="Genomic_DNA"/>
</dbReference>
<keyword evidence="10" id="KW-0807">Transducer</keyword>
<feature type="domain" description="G-protein coupled receptors family 1 profile" evidence="18">
    <location>
        <begin position="250"/>
        <end position="514"/>
    </location>
</feature>
<organism evidence="19 20">
    <name type="scientific">Microcebus murinus</name>
    <name type="common">Gray mouse lemur</name>
    <name type="synonym">Lemur murinus</name>
    <dbReference type="NCBI Taxonomy" id="30608"/>
    <lineage>
        <taxon>Eukaryota</taxon>
        <taxon>Metazoa</taxon>
        <taxon>Chordata</taxon>
        <taxon>Craniata</taxon>
        <taxon>Vertebrata</taxon>
        <taxon>Euteleostomi</taxon>
        <taxon>Mammalia</taxon>
        <taxon>Eutheria</taxon>
        <taxon>Euarchontoglires</taxon>
        <taxon>Primates</taxon>
        <taxon>Strepsirrhini</taxon>
        <taxon>Lemuriformes</taxon>
        <taxon>Cheirogaleidae</taxon>
        <taxon>Microcebus</taxon>
    </lineage>
</organism>
<protein>
    <recommendedName>
        <fullName evidence="11">KiSS-1 receptor</fullName>
    </recommendedName>
    <alternativeName>
        <fullName evidence="15">G-protein coupled receptor 54</fullName>
    </alternativeName>
    <alternativeName>
        <fullName evidence="12">G-protein coupled receptor OT7T175</fullName>
    </alternativeName>
    <alternativeName>
        <fullName evidence="14">Kisspeptins receptor</fullName>
    </alternativeName>
    <alternativeName>
        <fullName evidence="13">Metastin receptor</fullName>
    </alternativeName>
</protein>